<dbReference type="InterPro" id="IPR023404">
    <property type="entry name" value="rSAM_horseshoe"/>
</dbReference>
<dbReference type="InterPro" id="IPR007197">
    <property type="entry name" value="rSAM"/>
</dbReference>
<gene>
    <name evidence="7" type="ORF">IQ235_05900</name>
</gene>
<name>A0A928VU02_9CYAN</name>
<keyword evidence="8" id="KW-1185">Reference proteome</keyword>
<dbReference type="GO" id="GO:0003824">
    <property type="term" value="F:catalytic activity"/>
    <property type="evidence" value="ECO:0007669"/>
    <property type="project" value="InterPro"/>
</dbReference>
<evidence type="ECO:0000256" key="5">
    <source>
        <dbReference type="ARBA" id="ARBA00023014"/>
    </source>
</evidence>
<dbReference type="CDD" id="cd02068">
    <property type="entry name" value="radical_SAM_B12_BD"/>
    <property type="match status" value="1"/>
</dbReference>
<comment type="caution">
    <text evidence="7">The sequence shown here is derived from an EMBL/GenBank/DDBJ whole genome shotgun (WGS) entry which is preliminary data.</text>
</comment>
<keyword evidence="5" id="KW-0411">Iron-sulfur</keyword>
<dbReference type="SUPFAM" id="SSF102114">
    <property type="entry name" value="Radical SAM enzymes"/>
    <property type="match status" value="1"/>
</dbReference>
<evidence type="ECO:0000256" key="1">
    <source>
        <dbReference type="ARBA" id="ARBA00001966"/>
    </source>
</evidence>
<dbReference type="PANTHER" id="PTHR43409">
    <property type="entry name" value="ANAEROBIC MAGNESIUM-PROTOPORPHYRIN IX MONOMETHYL ESTER CYCLASE-RELATED"/>
    <property type="match status" value="1"/>
</dbReference>
<dbReference type="InterPro" id="IPR025274">
    <property type="entry name" value="DUF4070"/>
</dbReference>
<evidence type="ECO:0000313" key="7">
    <source>
        <dbReference type="EMBL" id="MBE9040324.1"/>
    </source>
</evidence>
<evidence type="ECO:0000313" key="8">
    <source>
        <dbReference type="Proteomes" id="UP000621799"/>
    </source>
</evidence>
<dbReference type="InterPro" id="IPR034530">
    <property type="entry name" value="HpnP-like"/>
</dbReference>
<dbReference type="InterPro" id="IPR034466">
    <property type="entry name" value="Methyltransferase_Class_B"/>
</dbReference>
<dbReference type="Pfam" id="PF02310">
    <property type="entry name" value="B12-binding"/>
    <property type="match status" value="1"/>
</dbReference>
<dbReference type="Pfam" id="PF04055">
    <property type="entry name" value="Radical_SAM"/>
    <property type="match status" value="1"/>
</dbReference>
<evidence type="ECO:0000256" key="4">
    <source>
        <dbReference type="ARBA" id="ARBA00023004"/>
    </source>
</evidence>
<dbReference type="PROSITE" id="PS51918">
    <property type="entry name" value="RADICAL_SAM"/>
    <property type="match status" value="1"/>
</dbReference>
<protein>
    <submittedName>
        <fullName evidence="7">DUF4070 domain-containing protein</fullName>
    </submittedName>
</protein>
<dbReference type="InterPro" id="IPR058240">
    <property type="entry name" value="rSAM_sf"/>
</dbReference>
<evidence type="ECO:0000259" key="6">
    <source>
        <dbReference type="PROSITE" id="PS51918"/>
    </source>
</evidence>
<reference evidence="7" key="1">
    <citation type="submission" date="2020-10" db="EMBL/GenBank/DDBJ databases">
        <authorList>
            <person name="Castelo-Branco R."/>
            <person name="Eusebio N."/>
            <person name="Adriana R."/>
            <person name="Vieira A."/>
            <person name="Brugerolle De Fraissinette N."/>
            <person name="Rezende De Castro R."/>
            <person name="Schneider M.P."/>
            <person name="Vasconcelos V."/>
            <person name="Leao P.N."/>
        </authorList>
    </citation>
    <scope>NUCLEOTIDE SEQUENCE</scope>
    <source>
        <strain evidence="7">LEGE 11467</strain>
    </source>
</reference>
<evidence type="ECO:0000256" key="3">
    <source>
        <dbReference type="ARBA" id="ARBA00022723"/>
    </source>
</evidence>
<dbReference type="GO" id="GO:0031419">
    <property type="term" value="F:cobalamin binding"/>
    <property type="evidence" value="ECO:0007669"/>
    <property type="project" value="InterPro"/>
</dbReference>
<dbReference type="InterPro" id="IPR051198">
    <property type="entry name" value="BchE-like"/>
</dbReference>
<dbReference type="Gene3D" id="3.40.50.280">
    <property type="entry name" value="Cobalamin-binding domain"/>
    <property type="match status" value="1"/>
</dbReference>
<organism evidence="7 8">
    <name type="scientific">Zarconia navalis LEGE 11467</name>
    <dbReference type="NCBI Taxonomy" id="1828826"/>
    <lineage>
        <taxon>Bacteria</taxon>
        <taxon>Bacillati</taxon>
        <taxon>Cyanobacteriota</taxon>
        <taxon>Cyanophyceae</taxon>
        <taxon>Oscillatoriophycideae</taxon>
        <taxon>Oscillatoriales</taxon>
        <taxon>Oscillatoriales incertae sedis</taxon>
        <taxon>Zarconia</taxon>
        <taxon>Zarconia navalis</taxon>
    </lineage>
</organism>
<dbReference type="SMART" id="SM00729">
    <property type="entry name" value="Elp3"/>
    <property type="match status" value="1"/>
</dbReference>
<keyword evidence="4" id="KW-0408">Iron</keyword>
<comment type="cofactor">
    <cofactor evidence="1">
        <name>[4Fe-4S] cluster</name>
        <dbReference type="ChEBI" id="CHEBI:49883"/>
    </cofactor>
</comment>
<dbReference type="Gene3D" id="3.80.30.20">
    <property type="entry name" value="tm_1862 like domain"/>
    <property type="match status" value="1"/>
</dbReference>
<dbReference type="SFLD" id="SFLDS00029">
    <property type="entry name" value="Radical_SAM"/>
    <property type="match status" value="1"/>
</dbReference>
<proteinExistence type="predicted"/>
<dbReference type="PANTHER" id="PTHR43409:SF3">
    <property type="entry name" value="HYPOTHETICAL METHYLTRANSFERASE"/>
    <property type="match status" value="1"/>
</dbReference>
<dbReference type="EMBL" id="JADEXN010000074">
    <property type="protein sequence ID" value="MBE9040324.1"/>
    <property type="molecule type" value="Genomic_DNA"/>
</dbReference>
<dbReference type="SFLD" id="SFLDF00303">
    <property type="entry name" value="hopanoid_C2-methyltransferase"/>
    <property type="match status" value="1"/>
</dbReference>
<dbReference type="SFLD" id="SFLDG01082">
    <property type="entry name" value="B12-binding_domain_containing"/>
    <property type="match status" value="1"/>
</dbReference>
<dbReference type="SFLD" id="SFLDG01123">
    <property type="entry name" value="methyltransferase_(Class_B)"/>
    <property type="match status" value="1"/>
</dbReference>
<keyword evidence="3" id="KW-0479">Metal-binding</keyword>
<feature type="domain" description="Radical SAM core" evidence="6">
    <location>
        <begin position="144"/>
        <end position="372"/>
    </location>
</feature>
<keyword evidence="2" id="KW-0949">S-adenosyl-L-methionine</keyword>
<dbReference type="Pfam" id="PF13282">
    <property type="entry name" value="DUF4070"/>
    <property type="match status" value="1"/>
</dbReference>
<dbReference type="GO" id="GO:0046872">
    <property type="term" value="F:metal ion binding"/>
    <property type="evidence" value="ECO:0007669"/>
    <property type="project" value="UniProtKB-KW"/>
</dbReference>
<dbReference type="GO" id="GO:0005829">
    <property type="term" value="C:cytosol"/>
    <property type="evidence" value="ECO:0007669"/>
    <property type="project" value="TreeGrafter"/>
</dbReference>
<evidence type="ECO:0000256" key="2">
    <source>
        <dbReference type="ARBA" id="ARBA00022691"/>
    </source>
</evidence>
<dbReference type="InterPro" id="IPR006638">
    <property type="entry name" value="Elp3/MiaA/NifB-like_rSAM"/>
</dbReference>
<accession>A0A928VU02</accession>
<dbReference type="AlphaFoldDB" id="A0A928VU02"/>
<sequence>MLELVDRKVLLPPLGLVTVAAILPQEWEFKLVDRNIRPVTEEEWEWADLVLISAMIVQKSDFIDQIREAKQRGKPVAVGGPYPTSVPSEAEEAGADFLVLDEGEITLPMFVEAIERGKTSGTFRTTEKPAVTTTPIPRFDLLELDAYDSMSVQFSRGCPFQCEFCDIIVLYGRKPRTKDPDQLLRELDYLYELGWRRSIFMVDDNFIGNKRNVKLLLKELKVWQEEHQYPFGFNTEASVDLAADPELMELMVECNFNGVFLGIETPDEESLKLTKKFQNTRTSLTDTVDAIIRAGLRPMAGFIIGFDGEKPGAASRIIRFVEEATIPTALFGMLQALPNTALWERLEKEGRLVKSDRQDINQSTLMNFIPTRPIDELAQEFIEAFWELYDAEAFLDRTYRCFLKLGSPKFKAPSKLPSWIDIRALTIVIWRQGFKRSTRWKFWHHLFGIIKHNPQVWDYYLTVCAHNEHFLEYRQIVRDEIERQLAEFKAQNSIQNWQKEVEAIAP</sequence>
<dbReference type="InterPro" id="IPR006158">
    <property type="entry name" value="Cobalamin-bd"/>
</dbReference>
<dbReference type="Proteomes" id="UP000621799">
    <property type="component" value="Unassembled WGS sequence"/>
</dbReference>
<dbReference type="GO" id="GO:0051536">
    <property type="term" value="F:iron-sulfur cluster binding"/>
    <property type="evidence" value="ECO:0007669"/>
    <property type="project" value="UniProtKB-KW"/>
</dbReference>